<name>A0A1I8MH80_MUSDO</name>
<organism evidence="2">
    <name type="scientific">Musca domestica</name>
    <name type="common">House fly</name>
    <dbReference type="NCBI Taxonomy" id="7370"/>
    <lineage>
        <taxon>Eukaryota</taxon>
        <taxon>Metazoa</taxon>
        <taxon>Ecdysozoa</taxon>
        <taxon>Arthropoda</taxon>
        <taxon>Hexapoda</taxon>
        <taxon>Insecta</taxon>
        <taxon>Pterygota</taxon>
        <taxon>Neoptera</taxon>
        <taxon>Endopterygota</taxon>
        <taxon>Diptera</taxon>
        <taxon>Brachycera</taxon>
        <taxon>Muscomorpha</taxon>
        <taxon>Muscoidea</taxon>
        <taxon>Muscidae</taxon>
        <taxon>Musca</taxon>
    </lineage>
</organism>
<sequence length="311" mass="36568">MSQAVRPLSPKLQKIAIEELNEDPLKIPGFLYDFKNWIKEQKYLHVRHDDDQFLIQFLRASRYDLQEAEKKLDYFHAFRTRYPEFFETNVDSPKVRATHELGVTVPLPTPLNDCGSRIVVYRYTYDPNRWRMEDLAPVCTAMHELMILNDPYACICGLTYILDMSQANMQHILQYTPSMVKKIALFYEKWMPLNMKGFYFINVHPGVELVATLFMNALSKELQEKVFICGKDLSKIADRIPLKYLPKEYGGENGSLTSIVQDYHNIWNENREYFRENRKYGTDEALRPGGKLLDFDGQLKEEFSLKDTQFD</sequence>
<dbReference type="SUPFAM" id="SSF46938">
    <property type="entry name" value="CRAL/TRIO N-terminal domain"/>
    <property type="match status" value="1"/>
</dbReference>
<dbReference type="InterPro" id="IPR001251">
    <property type="entry name" value="CRAL-TRIO_dom"/>
</dbReference>
<dbReference type="AlphaFoldDB" id="A0A1I8MH80"/>
<feature type="domain" description="CRAL-TRIO" evidence="1">
    <location>
        <begin position="31"/>
        <end position="257"/>
    </location>
</feature>
<dbReference type="InterPro" id="IPR036865">
    <property type="entry name" value="CRAL-TRIO_dom_sf"/>
</dbReference>
<dbReference type="Gene3D" id="1.20.5.1200">
    <property type="entry name" value="Alpha-tocopherol transfer"/>
    <property type="match status" value="1"/>
</dbReference>
<dbReference type="CDD" id="cd00170">
    <property type="entry name" value="SEC14"/>
    <property type="match status" value="1"/>
</dbReference>
<evidence type="ECO:0000313" key="4">
    <source>
        <dbReference type="RefSeq" id="XP_005187769.1"/>
    </source>
</evidence>
<reference evidence="2" key="1">
    <citation type="submission" date="2020-05" db="UniProtKB">
        <authorList>
            <consortium name="EnsemblMetazoa"/>
        </authorList>
    </citation>
    <scope>IDENTIFICATION</scope>
    <source>
        <strain evidence="2">Aabys</strain>
    </source>
</reference>
<dbReference type="GeneID" id="101900279"/>
<dbReference type="KEGG" id="mde:101900279"/>
<dbReference type="GO" id="GO:1902936">
    <property type="term" value="F:phosphatidylinositol bisphosphate binding"/>
    <property type="evidence" value="ECO:0007669"/>
    <property type="project" value="TreeGrafter"/>
</dbReference>
<dbReference type="Gene3D" id="1.10.8.20">
    <property type="entry name" value="N-terminal domain of phosphatidylinositol transfer protein sec14p"/>
    <property type="match status" value="1"/>
</dbReference>
<protein>
    <submittedName>
        <fullName evidence="4">Retinol-binding protein pinta</fullName>
    </submittedName>
</protein>
<dbReference type="PRINTS" id="PR00180">
    <property type="entry name" value="CRETINALDHBP"/>
</dbReference>
<dbReference type="eggNOG" id="KOG1471">
    <property type="taxonomic scope" value="Eukaryota"/>
</dbReference>
<dbReference type="GO" id="GO:0016020">
    <property type="term" value="C:membrane"/>
    <property type="evidence" value="ECO:0007669"/>
    <property type="project" value="TreeGrafter"/>
</dbReference>
<dbReference type="SUPFAM" id="SSF52087">
    <property type="entry name" value="CRAL/TRIO domain"/>
    <property type="match status" value="1"/>
</dbReference>
<keyword evidence="3" id="KW-1185">Reference proteome</keyword>
<reference evidence="4" key="2">
    <citation type="submission" date="2025-04" db="UniProtKB">
        <authorList>
            <consortium name="RefSeq"/>
        </authorList>
    </citation>
    <scope>IDENTIFICATION</scope>
    <source>
        <strain evidence="4">Aabys</strain>
    </source>
</reference>
<dbReference type="RefSeq" id="XP_005187769.1">
    <property type="nucleotide sequence ID" value="XM_005187712.3"/>
</dbReference>
<dbReference type="VEuPathDB" id="VectorBase:MDOMA2_017074"/>
<evidence type="ECO:0000313" key="3">
    <source>
        <dbReference type="Proteomes" id="UP001652621"/>
    </source>
</evidence>
<dbReference type="Gene3D" id="3.40.525.10">
    <property type="entry name" value="CRAL-TRIO lipid binding domain"/>
    <property type="match status" value="1"/>
</dbReference>
<evidence type="ECO:0000313" key="2">
    <source>
        <dbReference type="EnsemblMetazoa" id="MDOA004857-PA"/>
    </source>
</evidence>
<evidence type="ECO:0000259" key="1">
    <source>
        <dbReference type="PROSITE" id="PS50191"/>
    </source>
</evidence>
<accession>A0A1I8MH80</accession>
<dbReference type="EnsemblMetazoa" id="MDOA004857-RA">
    <property type="protein sequence ID" value="MDOA004857-PA"/>
    <property type="gene ID" value="MDOA004857"/>
</dbReference>
<dbReference type="OrthoDB" id="6722538at2759"/>
<dbReference type="VEuPathDB" id="VectorBase:MDOA004857"/>
<gene>
    <name evidence="2" type="primary">101900279</name>
    <name evidence="4" type="synonym">LOC101900279</name>
</gene>
<dbReference type="PANTHER" id="PTHR10174:SF216">
    <property type="entry name" value="CRAL-TRIO DOMAIN-CONTAINING PROTEIN-RELATED"/>
    <property type="match status" value="1"/>
</dbReference>
<proteinExistence type="predicted"/>
<dbReference type="InterPro" id="IPR036273">
    <property type="entry name" value="CRAL/TRIO_N_dom_sf"/>
</dbReference>
<dbReference type="Pfam" id="PF00650">
    <property type="entry name" value="CRAL_TRIO"/>
    <property type="match status" value="1"/>
</dbReference>
<dbReference type="Proteomes" id="UP001652621">
    <property type="component" value="Unplaced"/>
</dbReference>
<dbReference type="PROSITE" id="PS50191">
    <property type="entry name" value="CRAL_TRIO"/>
    <property type="match status" value="1"/>
</dbReference>
<dbReference type="PANTHER" id="PTHR10174">
    <property type="entry name" value="ALPHA-TOCOPHEROL TRANSFER PROTEIN-RELATED"/>
    <property type="match status" value="1"/>
</dbReference>
<dbReference type="SMART" id="SM00516">
    <property type="entry name" value="SEC14"/>
    <property type="match status" value="1"/>
</dbReference>